<comment type="caution">
    <text evidence="2">The sequence shown here is derived from an EMBL/GenBank/DDBJ whole genome shotgun (WGS) entry which is preliminary data.</text>
</comment>
<feature type="compositionally biased region" description="Basic and acidic residues" evidence="1">
    <location>
        <begin position="87"/>
        <end position="99"/>
    </location>
</feature>
<dbReference type="VEuPathDB" id="ToxoDB:CSUI_008669"/>
<feature type="region of interest" description="Disordered" evidence="1">
    <location>
        <begin position="79"/>
        <end position="161"/>
    </location>
</feature>
<dbReference type="AlphaFoldDB" id="A0A2C6K834"/>
<dbReference type="Proteomes" id="UP000221165">
    <property type="component" value="Unassembled WGS sequence"/>
</dbReference>
<dbReference type="EMBL" id="MIGC01004910">
    <property type="protein sequence ID" value="PHJ17510.1"/>
    <property type="molecule type" value="Genomic_DNA"/>
</dbReference>
<feature type="region of interest" description="Disordered" evidence="1">
    <location>
        <begin position="1"/>
        <end position="67"/>
    </location>
</feature>
<proteinExistence type="predicted"/>
<dbReference type="GeneID" id="94432007"/>
<feature type="compositionally biased region" description="Low complexity" evidence="1">
    <location>
        <begin position="20"/>
        <end position="30"/>
    </location>
</feature>
<name>A0A2C6K834_9APIC</name>
<reference evidence="2 3" key="1">
    <citation type="journal article" date="2017" name="Int. J. Parasitol.">
        <title>The genome of the protozoan parasite Cystoisospora suis and a reverse vaccinology approach to identify vaccine candidates.</title>
        <authorList>
            <person name="Palmieri N."/>
            <person name="Shrestha A."/>
            <person name="Ruttkowski B."/>
            <person name="Beck T."/>
            <person name="Vogl C."/>
            <person name="Tomley F."/>
            <person name="Blake D.P."/>
            <person name="Joachim A."/>
        </authorList>
    </citation>
    <scope>NUCLEOTIDE SEQUENCE [LARGE SCALE GENOMIC DNA]</scope>
    <source>
        <strain evidence="2 3">Wien I</strain>
    </source>
</reference>
<evidence type="ECO:0000313" key="2">
    <source>
        <dbReference type="EMBL" id="PHJ17510.1"/>
    </source>
</evidence>
<keyword evidence="3" id="KW-1185">Reference proteome</keyword>
<evidence type="ECO:0000313" key="3">
    <source>
        <dbReference type="Proteomes" id="UP000221165"/>
    </source>
</evidence>
<accession>A0A2C6K834</accession>
<organism evidence="2 3">
    <name type="scientific">Cystoisospora suis</name>
    <dbReference type="NCBI Taxonomy" id="483139"/>
    <lineage>
        <taxon>Eukaryota</taxon>
        <taxon>Sar</taxon>
        <taxon>Alveolata</taxon>
        <taxon>Apicomplexa</taxon>
        <taxon>Conoidasida</taxon>
        <taxon>Coccidia</taxon>
        <taxon>Eucoccidiorida</taxon>
        <taxon>Eimeriorina</taxon>
        <taxon>Sarcocystidae</taxon>
        <taxon>Cystoisospora</taxon>
    </lineage>
</organism>
<feature type="compositionally biased region" description="Basic and acidic residues" evidence="1">
    <location>
        <begin position="144"/>
        <end position="154"/>
    </location>
</feature>
<feature type="compositionally biased region" description="Low complexity" evidence="1">
    <location>
        <begin position="100"/>
        <end position="132"/>
    </location>
</feature>
<dbReference type="RefSeq" id="XP_067919229.1">
    <property type="nucleotide sequence ID" value="XM_068068796.1"/>
</dbReference>
<evidence type="ECO:0000256" key="1">
    <source>
        <dbReference type="SAM" id="MobiDB-lite"/>
    </source>
</evidence>
<feature type="compositionally biased region" description="Basic and acidic residues" evidence="1">
    <location>
        <begin position="34"/>
        <end position="44"/>
    </location>
</feature>
<sequence>MKEERSRKKRRKKSRTFLCSTTPSFSSSSTYLERGGHEKEKRGEEEEGLSTSLRQLENAGISPVSRGTGLITFSISGVCTPPLCEQSKTKGMSEKRRLSPEGSSSKRVGSSLLSSSFPSSPPSSSSLPCPFSNHREKHKKKEKMKVCETAKRETSSSLVHP</sequence>
<feature type="non-terminal residue" evidence="2">
    <location>
        <position position="161"/>
    </location>
</feature>
<protein>
    <submittedName>
        <fullName evidence="2">Uncharacterized protein</fullName>
    </submittedName>
</protein>
<gene>
    <name evidence="2" type="ORF">CSUI_008669</name>
</gene>